<dbReference type="EMBL" id="CP021324">
    <property type="protein sequence ID" value="ARS64084.1"/>
    <property type="molecule type" value="Genomic_DNA"/>
</dbReference>
<keyword evidence="3" id="KW-1185">Reference proteome</keyword>
<dbReference type="KEGG" id="nct:NMSP_0461"/>
<organism evidence="2 3">
    <name type="scientific">Candidatus Nitrosomarinus catalinensis</name>
    <dbReference type="NCBI Taxonomy" id="1898749"/>
    <lineage>
        <taxon>Archaea</taxon>
        <taxon>Nitrososphaerota</taxon>
        <taxon>Nitrososphaeria</taxon>
        <taxon>Nitrosopumilales</taxon>
        <taxon>Nitrosopumilaceae</taxon>
        <taxon>Candidatus Nitrosomarinus</taxon>
    </lineage>
</organism>
<sequence length="150" mass="17445">MLSIQILQYEFLGPIPLSEWGPPMEKLVYLILSRNKDKFDMVYVGDCQKTDEKSFFTSHEQFKCWLQKSGSEQSLYLAIFPMFESSEEKRHNVIQKIIAQYKPPCNNDDISEPKPDYVVRVSDDSDKDSDDSDKDSDDSDKDSKELNKDE</sequence>
<reference evidence="2 3" key="1">
    <citation type="journal article" date="2017" name="Environ. Microbiol.">
        <title>Genome and epigenome of a novel marine Thaumarchaeota strain suggest viral infection, phosphorothioation DNA modification and multiple restriction systems.</title>
        <authorList>
            <person name="Ahlgren N.A."/>
            <person name="Chen Y."/>
            <person name="Needham D.M."/>
            <person name="Parada A.E."/>
            <person name="Sachdeva R."/>
            <person name="Trinh V."/>
            <person name="Chen T."/>
            <person name="Fuhrman J.A."/>
        </authorList>
    </citation>
    <scope>NUCLEOTIDE SEQUENCE [LARGE SCALE GENOMIC DNA]</scope>
    <source>
        <strain evidence="2 3">SPOT01</strain>
    </source>
</reference>
<feature type="region of interest" description="Disordered" evidence="1">
    <location>
        <begin position="103"/>
        <end position="150"/>
    </location>
</feature>
<dbReference type="AlphaFoldDB" id="A0A2Z2HIZ2"/>
<evidence type="ECO:0000256" key="1">
    <source>
        <dbReference type="SAM" id="MobiDB-lite"/>
    </source>
</evidence>
<evidence type="ECO:0008006" key="4">
    <source>
        <dbReference type="Google" id="ProtNLM"/>
    </source>
</evidence>
<accession>A0A2Z2HIZ2</accession>
<gene>
    <name evidence="2" type="ORF">NMSP_0461</name>
</gene>
<evidence type="ECO:0000313" key="2">
    <source>
        <dbReference type="EMBL" id="ARS64084.1"/>
    </source>
</evidence>
<dbReference type="Proteomes" id="UP000249949">
    <property type="component" value="Chromosome"/>
</dbReference>
<dbReference type="GeneID" id="32900958"/>
<protein>
    <recommendedName>
        <fullName evidence="4">GIY-YIG domain-containing protein</fullName>
    </recommendedName>
</protein>
<feature type="compositionally biased region" description="Basic and acidic residues" evidence="1">
    <location>
        <begin position="111"/>
        <end position="124"/>
    </location>
</feature>
<dbReference type="RefSeq" id="WP_225971309.1">
    <property type="nucleotide sequence ID" value="NZ_CP021324.1"/>
</dbReference>
<name>A0A2Z2HIZ2_9ARCH</name>
<proteinExistence type="predicted"/>
<feature type="compositionally biased region" description="Basic and acidic residues" evidence="1">
    <location>
        <begin position="141"/>
        <end position="150"/>
    </location>
</feature>
<evidence type="ECO:0000313" key="3">
    <source>
        <dbReference type="Proteomes" id="UP000249949"/>
    </source>
</evidence>
<feature type="compositionally biased region" description="Acidic residues" evidence="1">
    <location>
        <begin position="125"/>
        <end position="140"/>
    </location>
</feature>